<evidence type="ECO:0000256" key="1">
    <source>
        <dbReference type="SAM" id="SignalP"/>
    </source>
</evidence>
<gene>
    <name evidence="2" type="ORF">ACH429_20010</name>
</gene>
<proteinExistence type="predicted"/>
<dbReference type="EMBL" id="JBIRWE010000008">
    <property type="protein sequence ID" value="MFI1966361.1"/>
    <property type="molecule type" value="Genomic_DNA"/>
</dbReference>
<keyword evidence="1" id="KW-0732">Signal</keyword>
<dbReference type="SUPFAM" id="SSF53850">
    <property type="entry name" value="Periplasmic binding protein-like II"/>
    <property type="match status" value="1"/>
</dbReference>
<reference evidence="2 3" key="1">
    <citation type="submission" date="2024-10" db="EMBL/GenBank/DDBJ databases">
        <title>The Natural Products Discovery Center: Release of the First 8490 Sequenced Strains for Exploring Actinobacteria Biosynthetic Diversity.</title>
        <authorList>
            <person name="Kalkreuter E."/>
            <person name="Kautsar S.A."/>
            <person name="Yang D."/>
            <person name="Bader C.D."/>
            <person name="Teijaro C.N."/>
            <person name="Fluegel L."/>
            <person name="Davis C.M."/>
            <person name="Simpson J.R."/>
            <person name="Lauterbach L."/>
            <person name="Steele A.D."/>
            <person name="Gui C."/>
            <person name="Meng S."/>
            <person name="Li G."/>
            <person name="Viehrig K."/>
            <person name="Ye F."/>
            <person name="Su P."/>
            <person name="Kiefer A.F."/>
            <person name="Nichols A."/>
            <person name="Cepeda A.J."/>
            <person name="Yan W."/>
            <person name="Fan B."/>
            <person name="Jiang Y."/>
            <person name="Adhikari A."/>
            <person name="Zheng C.-J."/>
            <person name="Schuster L."/>
            <person name="Cowan T.M."/>
            <person name="Smanski M.J."/>
            <person name="Chevrette M.G."/>
            <person name="De Carvalho L.P.S."/>
            <person name="Shen B."/>
        </authorList>
    </citation>
    <scope>NUCLEOTIDE SEQUENCE [LARGE SCALE GENOMIC DNA]</scope>
    <source>
        <strain evidence="2 3">NPDC020327</strain>
    </source>
</reference>
<dbReference type="RefSeq" id="WP_055472463.1">
    <property type="nucleotide sequence ID" value="NZ_JBIRWE010000008.1"/>
</dbReference>
<dbReference type="InterPro" id="IPR006059">
    <property type="entry name" value="SBP"/>
</dbReference>
<dbReference type="PANTHER" id="PTHR43649">
    <property type="entry name" value="ARABINOSE-BINDING PROTEIN-RELATED"/>
    <property type="match status" value="1"/>
</dbReference>
<feature type="signal peptide" evidence="1">
    <location>
        <begin position="1"/>
        <end position="24"/>
    </location>
</feature>
<dbReference type="PANTHER" id="PTHR43649:SF30">
    <property type="entry name" value="ABC TRANSPORTER SUBSTRATE-BINDING PROTEIN"/>
    <property type="match status" value="1"/>
</dbReference>
<protein>
    <submittedName>
        <fullName evidence="2">ABC transporter substrate-binding protein</fullName>
    </submittedName>
</protein>
<dbReference type="PROSITE" id="PS51257">
    <property type="entry name" value="PROKAR_LIPOPROTEIN"/>
    <property type="match status" value="1"/>
</dbReference>
<dbReference type="InterPro" id="IPR050490">
    <property type="entry name" value="Bact_solute-bd_prot1"/>
</dbReference>
<comment type="caution">
    <text evidence="2">The sequence shown here is derived from an EMBL/GenBank/DDBJ whole genome shotgun (WGS) entry which is preliminary data.</text>
</comment>
<evidence type="ECO:0000313" key="3">
    <source>
        <dbReference type="Proteomes" id="UP001611548"/>
    </source>
</evidence>
<evidence type="ECO:0000313" key="2">
    <source>
        <dbReference type="EMBL" id="MFI1966361.1"/>
    </source>
</evidence>
<organism evidence="2 3">
    <name type="scientific">Streptomyces pathocidini</name>
    <dbReference type="NCBI Taxonomy" id="1650571"/>
    <lineage>
        <taxon>Bacteria</taxon>
        <taxon>Bacillati</taxon>
        <taxon>Actinomycetota</taxon>
        <taxon>Actinomycetes</taxon>
        <taxon>Kitasatosporales</taxon>
        <taxon>Streptomycetaceae</taxon>
        <taxon>Streptomyces</taxon>
    </lineage>
</organism>
<accession>A0ABW7UWW0</accession>
<feature type="chain" id="PRO_5046441712" evidence="1">
    <location>
        <begin position="25"/>
        <end position="426"/>
    </location>
</feature>
<dbReference type="Gene3D" id="3.40.190.10">
    <property type="entry name" value="Periplasmic binding protein-like II"/>
    <property type="match status" value="2"/>
</dbReference>
<sequence length="426" mass="45734">MRAQLRRLPPLLAATMLLATGCAALDPQDDGPNTLVIHTQISGTAPGAEVFNAVVADFRRQHPEMHVKVVSNADDLPQVYETSRLAGKEADVVIVNLFDKTLEWTGVGATVPVGKYADAWGLRDRIEPEAVKQWTDGKGRLRGLPYIGTNWPVAYNMAVLRKAGVAEPPATTGELLDAAKKVKDKGGIAVTIGGSDWTGQKLLLQILQSYLPPEEGPKLFTEGDYCGSPAAMKGLKLFTELRDAGVFAENAQGLTSDTMTTQYNTGQAAAMSAMSSALGKVPEKTVKDTVVSGWPVPKDGVHDHPTMIRSFTAAGLWLSPNGAKKLPLVKKFVQYMYSEKVVDRFITEAGRDMAVRSGTVPKDFPLIAAARKAAEDKAVDKVMLPDVHIPGAATQPLINATAQAFAPGRTPQQICRAMSAAYERTN</sequence>
<keyword evidence="3" id="KW-1185">Reference proteome</keyword>
<name>A0ABW7UWW0_9ACTN</name>
<dbReference type="Pfam" id="PF01547">
    <property type="entry name" value="SBP_bac_1"/>
    <property type="match status" value="1"/>
</dbReference>
<dbReference type="Proteomes" id="UP001611548">
    <property type="component" value="Unassembled WGS sequence"/>
</dbReference>